<reference evidence="1" key="1">
    <citation type="submission" date="2014-09" db="EMBL/GenBank/DDBJ databases">
        <authorList>
            <person name="Magalhaes I.L.F."/>
            <person name="Oliveira U."/>
            <person name="Santos F.R."/>
            <person name="Vidigal T.H.D.A."/>
            <person name="Brescovit A.D."/>
            <person name="Santos A.J."/>
        </authorList>
    </citation>
    <scope>NUCLEOTIDE SEQUENCE</scope>
    <source>
        <tissue evidence="1">Shoot tissue taken approximately 20 cm above the soil surface</tissue>
    </source>
</reference>
<dbReference type="EMBL" id="GBRH01158970">
    <property type="protein sequence ID" value="JAE38926.1"/>
    <property type="molecule type" value="Transcribed_RNA"/>
</dbReference>
<organism evidence="1">
    <name type="scientific">Arundo donax</name>
    <name type="common">Giant reed</name>
    <name type="synonym">Donax arundinaceus</name>
    <dbReference type="NCBI Taxonomy" id="35708"/>
    <lineage>
        <taxon>Eukaryota</taxon>
        <taxon>Viridiplantae</taxon>
        <taxon>Streptophyta</taxon>
        <taxon>Embryophyta</taxon>
        <taxon>Tracheophyta</taxon>
        <taxon>Spermatophyta</taxon>
        <taxon>Magnoliopsida</taxon>
        <taxon>Liliopsida</taxon>
        <taxon>Poales</taxon>
        <taxon>Poaceae</taxon>
        <taxon>PACMAD clade</taxon>
        <taxon>Arundinoideae</taxon>
        <taxon>Arundineae</taxon>
        <taxon>Arundo</taxon>
    </lineage>
</organism>
<reference evidence="1" key="2">
    <citation type="journal article" date="2015" name="Data Brief">
        <title>Shoot transcriptome of the giant reed, Arundo donax.</title>
        <authorList>
            <person name="Barrero R.A."/>
            <person name="Guerrero F.D."/>
            <person name="Moolhuijzen P."/>
            <person name="Goolsby J.A."/>
            <person name="Tidwell J."/>
            <person name="Bellgard S.E."/>
            <person name="Bellgard M.I."/>
        </authorList>
    </citation>
    <scope>NUCLEOTIDE SEQUENCE</scope>
    <source>
        <tissue evidence="1">Shoot tissue taken approximately 20 cm above the soil surface</tissue>
    </source>
</reference>
<proteinExistence type="predicted"/>
<evidence type="ECO:0000313" key="1">
    <source>
        <dbReference type="EMBL" id="JAE38926.1"/>
    </source>
</evidence>
<name>A0A0A9HVM4_ARUDO</name>
<sequence length="57" mass="6496">MGAGCHSNETHFALHTYLQEPGRAERAFGRYDVPTVLKKFYSMEINELIAPEVEIID</sequence>
<dbReference type="AlphaFoldDB" id="A0A0A9HVM4"/>
<protein>
    <submittedName>
        <fullName evidence="1">Uncharacterized protein</fullName>
    </submittedName>
</protein>
<accession>A0A0A9HVM4</accession>